<evidence type="ECO:0000259" key="3">
    <source>
        <dbReference type="PROSITE" id="PS50048"/>
    </source>
</evidence>
<dbReference type="CDD" id="cd00067">
    <property type="entry name" value="GAL4"/>
    <property type="match status" value="1"/>
</dbReference>
<dbReference type="InParanoid" id="K0KJA0"/>
<evidence type="ECO:0000313" key="5">
    <source>
        <dbReference type="Proteomes" id="UP000009328"/>
    </source>
</evidence>
<evidence type="ECO:0000313" key="4">
    <source>
        <dbReference type="EMBL" id="CCH41188.1"/>
    </source>
</evidence>
<dbReference type="AlphaFoldDB" id="K0KJA0"/>
<dbReference type="GO" id="GO:0008270">
    <property type="term" value="F:zinc ion binding"/>
    <property type="evidence" value="ECO:0007669"/>
    <property type="project" value="InterPro"/>
</dbReference>
<organism evidence="4 5">
    <name type="scientific">Wickerhamomyces ciferrii (strain ATCC 14091 / BCRC 22168 / CBS 111 / JCM 3599 / NBRC 0793 / NRRL Y-1031 F-60-10)</name>
    <name type="common">Yeast</name>
    <name type="synonym">Pichia ciferrii</name>
    <dbReference type="NCBI Taxonomy" id="1206466"/>
    <lineage>
        <taxon>Eukaryota</taxon>
        <taxon>Fungi</taxon>
        <taxon>Dikarya</taxon>
        <taxon>Ascomycota</taxon>
        <taxon>Saccharomycotina</taxon>
        <taxon>Saccharomycetes</taxon>
        <taxon>Phaffomycetales</taxon>
        <taxon>Wickerhamomycetaceae</taxon>
        <taxon>Wickerhamomyces</taxon>
    </lineage>
</organism>
<keyword evidence="5" id="KW-1185">Reference proteome</keyword>
<dbReference type="HOGENOM" id="CLU_012851_0_0_1"/>
<dbReference type="PROSITE" id="PS50048">
    <property type="entry name" value="ZN2_CY6_FUNGAL_2"/>
    <property type="match status" value="1"/>
</dbReference>
<gene>
    <name evidence="4" type="ORF">BN7_725</name>
</gene>
<comment type="caution">
    <text evidence="4">The sequence shown here is derived from an EMBL/GenBank/DDBJ whole genome shotgun (WGS) entry which is preliminary data.</text>
</comment>
<dbReference type="SUPFAM" id="SSF57701">
    <property type="entry name" value="Zn2/Cys6 DNA-binding domain"/>
    <property type="match status" value="1"/>
</dbReference>
<dbReference type="InterPro" id="IPR036864">
    <property type="entry name" value="Zn2-C6_fun-type_DNA-bd_sf"/>
</dbReference>
<protein>
    <submittedName>
        <fullName evidence="4">Transcriptional regulatory protein</fullName>
    </submittedName>
</protein>
<evidence type="ECO:0000256" key="2">
    <source>
        <dbReference type="SAM" id="Phobius"/>
    </source>
</evidence>
<dbReference type="Proteomes" id="UP000009328">
    <property type="component" value="Unassembled WGS sequence"/>
</dbReference>
<dbReference type="eggNOG" id="ENOG502QQEE">
    <property type="taxonomic scope" value="Eukaryota"/>
</dbReference>
<feature type="coiled-coil region" evidence="1">
    <location>
        <begin position="52"/>
        <end position="86"/>
    </location>
</feature>
<keyword evidence="2" id="KW-0472">Membrane</keyword>
<reference evidence="4 5" key="1">
    <citation type="journal article" date="2012" name="Eukaryot. Cell">
        <title>Draft genome sequence of Wickerhamomyces ciferrii NRRL Y-1031 F-60-10.</title>
        <authorList>
            <person name="Schneider J."/>
            <person name="Andrea H."/>
            <person name="Blom J."/>
            <person name="Jaenicke S."/>
            <person name="Ruckert C."/>
            <person name="Schorsch C."/>
            <person name="Szczepanowski R."/>
            <person name="Farwick M."/>
            <person name="Goesmann A."/>
            <person name="Puhler A."/>
            <person name="Schaffer S."/>
            <person name="Tauch A."/>
            <person name="Kohler T."/>
            <person name="Brinkrolf K."/>
        </authorList>
    </citation>
    <scope>NUCLEOTIDE SEQUENCE [LARGE SCALE GENOMIC DNA]</scope>
    <source>
        <strain evidence="5">ATCC 14091 / BCRC 22168 / CBS 111 / JCM 3599 / NBRC 0793 / NRRL Y-1031 F-60-10</strain>
    </source>
</reference>
<dbReference type="SMART" id="SM00066">
    <property type="entry name" value="GAL4"/>
    <property type="match status" value="1"/>
</dbReference>
<keyword evidence="2" id="KW-0812">Transmembrane</keyword>
<keyword evidence="2" id="KW-1133">Transmembrane helix</keyword>
<sequence length="775" mass="91226">MPKTKDYQSPCISCKLRRTRCDRKSPICSSCASINLPQELCHYKDFKINLKDKNSKETLNILKQENEELKKELEELKNETTKKVQISTSFKLHHGSSSWASPLTSQPQFENVVDDIIPKIKNELNNQTEIRKMMMNLLETNESINLIKERINRLKIGLDTLEDYSLLEDSIKVIEKALPNYEYITKSFKNFFKFGTSYGTFMNINYDSFWLKYYKLFSEDTKTGFIQINSSLKFPRDLDQVTFLVLFLAFLIYIIFAHLHHTKNPLDKSDIKTNPIILTEYCKILSNVLILYINFEPNHENLNKILNLDHLQGIVQINVFDTFSTGNKFSELIANPKGAGGILNNWKVINIAKMMKLNEDIDLVYAHKDAEYRQGLKQIWYYLSFVNLAFSLEVGMMGKIKPEEIRLYSSLSDNNLPRSLKILNKVCYDFEFIEINSINFQEIHDFFIYPIHNLMELEFTPLIGKINQLNGYDLNNPEECYGFREIASEFSIHILAINALTSIYSFCERKSKLESNELGVQKYKLLKLKTMILLINIGSLIFQSYQRFMNHPDAYSYSPLLTLLHLYIRIRRTFRRVGISISSQVFQNLKKLKRDEIDEILTMNDEEMNRLVDNIIEETGYDYDELNVEDLENWSIEGNSIEMERKFQILNDDEYLLISIIMNLQKVFKSFETPNYNLEFFKNNTTFRFFFKITRTLLILIHKVNSNDTQKQVEPTSRERQKSRELEFNFGEFFQKAFETTQYGFIDPVEIQKEYDSSMNMKLDDKVNGYCKTFD</sequence>
<dbReference type="GO" id="GO:0000981">
    <property type="term" value="F:DNA-binding transcription factor activity, RNA polymerase II-specific"/>
    <property type="evidence" value="ECO:0007669"/>
    <property type="project" value="InterPro"/>
</dbReference>
<feature type="transmembrane region" description="Helical" evidence="2">
    <location>
        <begin position="241"/>
        <end position="259"/>
    </location>
</feature>
<proteinExistence type="predicted"/>
<feature type="domain" description="Zn(2)-C6 fungal-type" evidence="3">
    <location>
        <begin position="10"/>
        <end position="43"/>
    </location>
</feature>
<dbReference type="Pfam" id="PF00172">
    <property type="entry name" value="Zn_clus"/>
    <property type="match status" value="1"/>
</dbReference>
<evidence type="ECO:0000256" key="1">
    <source>
        <dbReference type="SAM" id="Coils"/>
    </source>
</evidence>
<keyword evidence="1" id="KW-0175">Coiled coil</keyword>
<name>K0KJA0_WICCF</name>
<dbReference type="InterPro" id="IPR001138">
    <property type="entry name" value="Zn2Cys6_DnaBD"/>
</dbReference>
<dbReference type="EMBL" id="CAIF01000013">
    <property type="protein sequence ID" value="CCH41188.1"/>
    <property type="molecule type" value="Genomic_DNA"/>
</dbReference>
<accession>K0KJA0</accession>
<dbReference type="Gene3D" id="4.10.240.10">
    <property type="entry name" value="Zn(2)-C6 fungal-type DNA-binding domain"/>
    <property type="match status" value="1"/>
</dbReference>